<reference evidence="4 5" key="1">
    <citation type="submission" date="2024-02" db="EMBL/GenBank/DDBJ databases">
        <title>Chromosome-level genome assembly of the Eurasian Minnow (Phoxinus phoxinus).</title>
        <authorList>
            <person name="Oriowo T.O."/>
            <person name="Martin S."/>
            <person name="Stange M."/>
            <person name="Chrysostomakis Y."/>
            <person name="Brown T."/>
            <person name="Winkler S."/>
            <person name="Kukowka S."/>
            <person name="Myers E.W."/>
            <person name="Bohne A."/>
        </authorList>
    </citation>
    <scope>NUCLEOTIDE SEQUENCE [LARGE SCALE GENOMIC DNA]</scope>
    <source>
        <strain evidence="4">ZFMK-TIS-60720</strain>
        <tissue evidence="4">Whole Organism</tissue>
    </source>
</reference>
<evidence type="ECO:0000313" key="5">
    <source>
        <dbReference type="Proteomes" id="UP001364617"/>
    </source>
</evidence>
<keyword evidence="5" id="KW-1185">Reference proteome</keyword>
<dbReference type="Proteomes" id="UP001364617">
    <property type="component" value="Unassembled WGS sequence"/>
</dbReference>
<evidence type="ECO:0000256" key="2">
    <source>
        <dbReference type="SAM" id="MobiDB-lite"/>
    </source>
</evidence>
<feature type="coiled-coil region" evidence="1">
    <location>
        <begin position="59"/>
        <end position="114"/>
    </location>
</feature>
<dbReference type="PANTHER" id="PTHR21687">
    <property type="entry name" value="PLASMALEMMA VESICLE-ASSOCIATED PROTEIN"/>
    <property type="match status" value="1"/>
</dbReference>
<feature type="region of interest" description="Disordered" evidence="2">
    <location>
        <begin position="390"/>
        <end position="410"/>
    </location>
</feature>
<keyword evidence="3" id="KW-1133">Transmembrane helix</keyword>
<evidence type="ECO:0000256" key="1">
    <source>
        <dbReference type="SAM" id="Coils"/>
    </source>
</evidence>
<dbReference type="GO" id="GO:0002693">
    <property type="term" value="P:positive regulation of cellular extravasation"/>
    <property type="evidence" value="ECO:0007669"/>
    <property type="project" value="TreeGrafter"/>
</dbReference>
<gene>
    <name evidence="4" type="ORF">R3I93_020637</name>
</gene>
<dbReference type="InterPro" id="IPR009538">
    <property type="entry name" value="PV-1"/>
</dbReference>
<organism evidence="4 5">
    <name type="scientific">Phoxinus phoxinus</name>
    <name type="common">Eurasian minnow</name>
    <dbReference type="NCBI Taxonomy" id="58324"/>
    <lineage>
        <taxon>Eukaryota</taxon>
        <taxon>Metazoa</taxon>
        <taxon>Chordata</taxon>
        <taxon>Craniata</taxon>
        <taxon>Vertebrata</taxon>
        <taxon>Euteleostomi</taxon>
        <taxon>Actinopterygii</taxon>
        <taxon>Neopterygii</taxon>
        <taxon>Teleostei</taxon>
        <taxon>Ostariophysi</taxon>
        <taxon>Cypriniformes</taxon>
        <taxon>Leuciscidae</taxon>
        <taxon>Phoxininae</taxon>
        <taxon>Phoxinus</taxon>
    </lineage>
</organism>
<dbReference type="GO" id="GO:0043114">
    <property type="term" value="P:regulation of vascular permeability"/>
    <property type="evidence" value="ECO:0007669"/>
    <property type="project" value="TreeGrafter"/>
</dbReference>
<dbReference type="AlphaFoldDB" id="A0AAN9GVV7"/>
<keyword evidence="3" id="KW-0472">Membrane</keyword>
<evidence type="ECO:0000256" key="3">
    <source>
        <dbReference type="SAM" id="Phobius"/>
    </source>
</evidence>
<keyword evidence="1" id="KW-0175">Coiled coil</keyword>
<evidence type="ECO:0008006" key="6">
    <source>
        <dbReference type="Google" id="ProtNLM"/>
    </source>
</evidence>
<evidence type="ECO:0000313" key="4">
    <source>
        <dbReference type="EMBL" id="KAK7128097.1"/>
    </source>
</evidence>
<dbReference type="PANTHER" id="PTHR21687:SF6">
    <property type="entry name" value="PLASMALEMMA VESICLE-ASSOCIATED PROTEIN"/>
    <property type="match status" value="1"/>
</dbReference>
<accession>A0AAN9GVV7</accession>
<feature type="transmembrane region" description="Helical" evidence="3">
    <location>
        <begin position="32"/>
        <end position="54"/>
    </location>
</feature>
<comment type="caution">
    <text evidence="4">The sequence shown here is derived from an EMBL/GenBank/DDBJ whole genome shotgun (WGS) entry which is preliminary data.</text>
</comment>
<sequence>MYNNSYSRATFGLEAKQIHKAKGKSCGYYMRIVFFFSSLIQSLIIASLVLFLVYGQPEKTADEKRVEELEQAFNKLSADNNKLRKEKADLAGALKAKTGEKDAADKEITKLKNDLNTTSFNSKNLQKTLALCEVNKMKLSSTRNTPLPCPPVNNNLNGEVKTLNTLLDQQKVLYGILKSNFSQTVEYLKADLDNAVKDKNLHHTQVIQLRQENVHLKSQLDVYTKKCKEDFAESLKGIQTVTSAFLTKIDNFFTNSVTFHLTCQKQEEQMDRIRSNCSSLSRQVEDKFQSYLNTVGEKVSSIQKQSSLLEVQNAELTSELDKCKTGREKESAESSKKLQDAQQTYDRKLEQLLREQSRLRDDKKLVDTQLAVKDATLISLQSGCVQQPKLAGLQPPGKAGLYPLPPGRGQ</sequence>
<protein>
    <recommendedName>
        <fullName evidence="6">Plasmalemma vesicle-associated protein</fullName>
    </recommendedName>
</protein>
<keyword evidence="3" id="KW-0812">Transmembrane</keyword>
<name>A0AAN9GVV7_9TELE</name>
<proteinExistence type="predicted"/>
<feature type="region of interest" description="Disordered" evidence="2">
    <location>
        <begin position="323"/>
        <end position="342"/>
    </location>
</feature>
<dbReference type="EMBL" id="JAYKXH010000022">
    <property type="protein sequence ID" value="KAK7128097.1"/>
    <property type="molecule type" value="Genomic_DNA"/>
</dbReference>